<keyword evidence="2" id="KW-1185">Reference proteome</keyword>
<dbReference type="Proteomes" id="UP000315439">
    <property type="component" value="Unassembled WGS sequence"/>
</dbReference>
<dbReference type="AlphaFoldDB" id="A0A545UCR1"/>
<evidence type="ECO:0000313" key="2">
    <source>
        <dbReference type="Proteomes" id="UP000315439"/>
    </source>
</evidence>
<dbReference type="EMBL" id="VIKS01000008">
    <property type="protein sequence ID" value="TQV87250.1"/>
    <property type="molecule type" value="Genomic_DNA"/>
</dbReference>
<accession>A0A545UCR1</accession>
<name>A0A545UCR1_9GAMM</name>
<dbReference type="RefSeq" id="WP_142893841.1">
    <property type="nucleotide sequence ID" value="NZ_ML660164.1"/>
</dbReference>
<gene>
    <name evidence="1" type="ORF">FLL46_12410</name>
</gene>
<evidence type="ECO:0000313" key="1">
    <source>
        <dbReference type="EMBL" id="TQV87250.1"/>
    </source>
</evidence>
<sequence>MDKATLQFMPKEANRSIRKKNKYLPYLALFMLIFFAGCNSGSDSDSFDCPLLNDDVSWLSFGDYVFKNSGRDSTARNILSNCGWHVHNNHNGGVGNTLQIASPGEEIILVWAFNSFRAFRVSEGWRGQTERGISIGDDVFDLYRLYPGFTTDDGSVHWLDNGGDVRVRVESGLDGIITEITAGFYFRE</sequence>
<proteinExistence type="predicted"/>
<reference evidence="1 2" key="1">
    <citation type="submission" date="2019-07" db="EMBL/GenBank/DDBJ databases">
        <title>Draft genome for Aliikangiella sp. M105.</title>
        <authorList>
            <person name="Wang G."/>
        </authorList>
    </citation>
    <scope>NUCLEOTIDE SEQUENCE [LARGE SCALE GENOMIC DNA]</scope>
    <source>
        <strain evidence="1 2">M105</strain>
    </source>
</reference>
<protein>
    <submittedName>
        <fullName evidence="1">Uncharacterized protein</fullName>
    </submittedName>
</protein>
<comment type="caution">
    <text evidence="1">The sequence shown here is derived from an EMBL/GenBank/DDBJ whole genome shotgun (WGS) entry which is preliminary data.</text>
</comment>
<organism evidence="1 2">
    <name type="scientific">Aliikangiella coralliicola</name>
    <dbReference type="NCBI Taxonomy" id="2592383"/>
    <lineage>
        <taxon>Bacteria</taxon>
        <taxon>Pseudomonadati</taxon>
        <taxon>Pseudomonadota</taxon>
        <taxon>Gammaproteobacteria</taxon>
        <taxon>Oceanospirillales</taxon>
        <taxon>Pleioneaceae</taxon>
        <taxon>Aliikangiella</taxon>
    </lineage>
</organism>